<evidence type="ECO:0000256" key="1">
    <source>
        <dbReference type="SAM" id="Phobius"/>
    </source>
</evidence>
<reference evidence="2" key="1">
    <citation type="submission" date="2017-05" db="EMBL/GenBank/DDBJ databases">
        <title>Polyphasic characterization of four soil-derived phenanthrene-degrading Acidovorax strains and proposal of Acidovorax phenanthrenivorans sp. nov.</title>
        <authorList>
            <person name="Singleton D."/>
            <person name="Lee J."/>
            <person name="Dickey A.N."/>
            <person name="Stroud A."/>
            <person name="Scholl E.H."/>
            <person name="Wright F.A."/>
            <person name="Aitken M.D."/>
        </authorList>
    </citation>
    <scope>NUCLEOTIDE SEQUENCE</scope>
    <source>
        <strain evidence="2">P4</strain>
        <plasmid evidence="2">pACP4.1</plasmid>
    </source>
</reference>
<keyword evidence="1" id="KW-0472">Membrane</keyword>
<proteinExistence type="predicted"/>
<dbReference type="AlphaFoldDB" id="A0A240UI98"/>
<keyword evidence="3" id="KW-1185">Reference proteome</keyword>
<geneLocation type="plasmid" evidence="2 3">
    <name>pACP4.1</name>
</geneLocation>
<keyword evidence="2" id="KW-0614">Plasmid</keyword>
<dbReference type="KEGG" id="acip:CBP36_19845"/>
<feature type="transmembrane region" description="Helical" evidence="1">
    <location>
        <begin position="41"/>
        <end position="64"/>
    </location>
</feature>
<keyword evidence="1" id="KW-0812">Transmembrane</keyword>
<gene>
    <name evidence="2" type="ORF">CBP36_19845</name>
</gene>
<evidence type="ECO:0000313" key="3">
    <source>
        <dbReference type="Proteomes" id="UP000194440"/>
    </source>
</evidence>
<dbReference type="Proteomes" id="UP000194440">
    <property type="component" value="Plasmid pACP4.1"/>
</dbReference>
<dbReference type="EMBL" id="CP021367">
    <property type="protein sequence ID" value="ART61221.1"/>
    <property type="molecule type" value="Genomic_DNA"/>
</dbReference>
<feature type="transmembrane region" description="Helical" evidence="1">
    <location>
        <begin position="76"/>
        <end position="99"/>
    </location>
</feature>
<sequence length="109" mass="11486">MFALPTTIASISSTFFGNVSTDLTFAYTASETKKLAPLIPILKLIGVIAVIRGLVVLRTVAVYGNYARANNTLGKGLTLIVAGVLLVHMKETLGLVGSITGMKLGIDMF</sequence>
<protein>
    <submittedName>
        <fullName evidence="2">Uncharacterized protein</fullName>
    </submittedName>
</protein>
<accession>A0A240UI98</accession>
<name>A0A240UI98_9BURK</name>
<evidence type="ECO:0000313" key="2">
    <source>
        <dbReference type="EMBL" id="ART61221.1"/>
    </source>
</evidence>
<keyword evidence="1" id="KW-1133">Transmembrane helix</keyword>
<organism evidence="2 3">
    <name type="scientific">Acidovorax carolinensis</name>
    <dbReference type="NCBI Taxonomy" id="553814"/>
    <lineage>
        <taxon>Bacteria</taxon>
        <taxon>Pseudomonadati</taxon>
        <taxon>Pseudomonadota</taxon>
        <taxon>Betaproteobacteria</taxon>
        <taxon>Burkholderiales</taxon>
        <taxon>Comamonadaceae</taxon>
        <taxon>Acidovorax</taxon>
    </lineage>
</organism>